<accession>A0A261G0V7</accession>
<evidence type="ECO:0000313" key="7">
    <source>
        <dbReference type="EMBL" id="OZG65072.1"/>
    </source>
</evidence>
<dbReference type="EMBL" id="MWXA01000009">
    <property type="protein sequence ID" value="OZG65072.1"/>
    <property type="molecule type" value="Genomic_DNA"/>
</dbReference>
<organism evidence="7 8">
    <name type="scientific">Bifidobacterium aquikefiri</name>
    <dbReference type="NCBI Taxonomy" id="1653207"/>
    <lineage>
        <taxon>Bacteria</taxon>
        <taxon>Bacillati</taxon>
        <taxon>Actinomycetota</taxon>
        <taxon>Actinomycetes</taxon>
        <taxon>Bifidobacteriales</taxon>
        <taxon>Bifidobacteriaceae</taxon>
        <taxon>Bifidobacterium</taxon>
    </lineage>
</organism>
<evidence type="ECO:0000256" key="3">
    <source>
        <dbReference type="ARBA" id="ARBA00022777"/>
    </source>
</evidence>
<dbReference type="Gene3D" id="3.40.50.10240">
    <property type="entry name" value="Thiamin pyrophosphokinase, catalytic domain"/>
    <property type="match status" value="1"/>
</dbReference>
<gene>
    <name evidence="7" type="ORF">BAQU_1812</name>
</gene>
<evidence type="ECO:0000256" key="5">
    <source>
        <dbReference type="NCBIfam" id="TIGR01378"/>
    </source>
</evidence>
<name>A0A261G0V7_9BIFI</name>
<dbReference type="InterPro" id="IPR007371">
    <property type="entry name" value="TPK_catalytic"/>
</dbReference>
<keyword evidence="8" id="KW-1185">Reference proteome</keyword>
<dbReference type="AlphaFoldDB" id="A0A261G0V7"/>
<proteinExistence type="predicted"/>
<dbReference type="Proteomes" id="UP000216451">
    <property type="component" value="Unassembled WGS sequence"/>
</dbReference>
<dbReference type="EC" id="2.7.6.2" evidence="5"/>
<dbReference type="CDD" id="cd07995">
    <property type="entry name" value="TPK"/>
    <property type="match status" value="1"/>
</dbReference>
<keyword evidence="2" id="KW-0547">Nucleotide-binding</keyword>
<dbReference type="InterPro" id="IPR053149">
    <property type="entry name" value="TPK"/>
</dbReference>
<dbReference type="SUPFAM" id="SSF63999">
    <property type="entry name" value="Thiamin pyrophosphokinase, catalytic domain"/>
    <property type="match status" value="1"/>
</dbReference>
<feature type="domain" description="Thiamin pyrophosphokinase thiamin-binding" evidence="6">
    <location>
        <begin position="155"/>
        <end position="224"/>
    </location>
</feature>
<evidence type="ECO:0000259" key="6">
    <source>
        <dbReference type="SMART" id="SM00983"/>
    </source>
</evidence>
<dbReference type="InterPro" id="IPR007373">
    <property type="entry name" value="Thiamin_PyroPKinase_B1-bd"/>
</dbReference>
<dbReference type="GO" id="GO:0030975">
    <property type="term" value="F:thiamine binding"/>
    <property type="evidence" value="ECO:0007669"/>
    <property type="project" value="InterPro"/>
</dbReference>
<dbReference type="GO" id="GO:0005524">
    <property type="term" value="F:ATP binding"/>
    <property type="evidence" value="ECO:0007669"/>
    <property type="project" value="UniProtKB-KW"/>
</dbReference>
<comment type="caution">
    <text evidence="7">The sequence shown here is derived from an EMBL/GenBank/DDBJ whole genome shotgun (WGS) entry which is preliminary data.</text>
</comment>
<dbReference type="GO" id="GO:0006772">
    <property type="term" value="P:thiamine metabolic process"/>
    <property type="evidence" value="ECO:0007669"/>
    <property type="project" value="UniProtKB-UniRule"/>
</dbReference>
<dbReference type="PANTHER" id="PTHR41299:SF1">
    <property type="entry name" value="THIAMINE PYROPHOSPHOKINASE"/>
    <property type="match status" value="1"/>
</dbReference>
<protein>
    <recommendedName>
        <fullName evidence="5">Thiamine diphosphokinase</fullName>
        <ecNumber evidence="5">2.7.6.2</ecNumber>
    </recommendedName>
</protein>
<evidence type="ECO:0000313" key="8">
    <source>
        <dbReference type="Proteomes" id="UP000216451"/>
    </source>
</evidence>
<dbReference type="Pfam" id="PF04263">
    <property type="entry name" value="TPK_catalytic"/>
    <property type="match status" value="1"/>
</dbReference>
<keyword evidence="3 7" id="KW-0418">Kinase</keyword>
<dbReference type="PANTHER" id="PTHR41299">
    <property type="entry name" value="THIAMINE PYROPHOSPHOKINASE"/>
    <property type="match status" value="1"/>
</dbReference>
<reference evidence="7 8" key="1">
    <citation type="journal article" date="2017" name="BMC Genomics">
        <title>Comparative genomic and phylogenomic analyses of the Bifidobacteriaceae family.</title>
        <authorList>
            <person name="Lugli G.A."/>
            <person name="Milani C."/>
            <person name="Turroni F."/>
            <person name="Duranti S."/>
            <person name="Mancabelli L."/>
            <person name="Mangifesta M."/>
            <person name="Ferrario C."/>
            <person name="Modesto M."/>
            <person name="Mattarelli P."/>
            <person name="Jiri K."/>
            <person name="van Sinderen D."/>
            <person name="Ventura M."/>
        </authorList>
    </citation>
    <scope>NUCLEOTIDE SEQUENCE [LARGE SCALE GENOMIC DNA]</scope>
    <source>
        <strain evidence="7 8">LMG 28769</strain>
    </source>
</reference>
<evidence type="ECO:0000256" key="1">
    <source>
        <dbReference type="ARBA" id="ARBA00022679"/>
    </source>
</evidence>
<dbReference type="GeneID" id="98296460"/>
<evidence type="ECO:0000256" key="2">
    <source>
        <dbReference type="ARBA" id="ARBA00022741"/>
    </source>
</evidence>
<dbReference type="Pfam" id="PF04265">
    <property type="entry name" value="TPK_B1_binding"/>
    <property type="match status" value="1"/>
</dbReference>
<dbReference type="SMART" id="SM00983">
    <property type="entry name" value="TPK_B1_binding"/>
    <property type="match status" value="1"/>
</dbReference>
<evidence type="ECO:0000256" key="4">
    <source>
        <dbReference type="ARBA" id="ARBA00022840"/>
    </source>
</evidence>
<dbReference type="InterPro" id="IPR036759">
    <property type="entry name" value="TPK_catalytic_sf"/>
</dbReference>
<keyword evidence="4" id="KW-0067">ATP-binding</keyword>
<sequence length="268" mass="28512">MEDVRSRQHDSNHAESDFSGSIRVCVIFAAGEYFGKTARIPQDAYVIAADGGFDHCLSQHAHADIVMGDFDSITVDVPAGTASFHVPAEKDLTDTASAVTLGWEKGCREFHIYGSLGGRLDHSIANMQLVAGLANHGGIGFLYGADVVVTAIRNGSLTFPAFTCPERTMLSVFSSSDASLGVNERGLKYFLDNATLTNDRSNAVSNEFISGTPSQISVETGTILVTFASEAEAPNWSTRVAQEATFDTISTQVTSALNTPGNKNAHLV</sequence>
<dbReference type="NCBIfam" id="TIGR01378">
    <property type="entry name" value="thi_PPkinase"/>
    <property type="match status" value="1"/>
</dbReference>
<keyword evidence="1" id="KW-0808">Transferase</keyword>
<dbReference type="RefSeq" id="WP_094694965.1">
    <property type="nucleotide sequence ID" value="NZ_JBDNSG010000001.1"/>
</dbReference>
<dbReference type="GO" id="GO:0016301">
    <property type="term" value="F:kinase activity"/>
    <property type="evidence" value="ECO:0007669"/>
    <property type="project" value="UniProtKB-KW"/>
</dbReference>
<dbReference type="GO" id="GO:0004788">
    <property type="term" value="F:thiamine diphosphokinase activity"/>
    <property type="evidence" value="ECO:0007669"/>
    <property type="project" value="UniProtKB-UniRule"/>
</dbReference>
<dbReference type="InterPro" id="IPR006282">
    <property type="entry name" value="Thi_PPkinase"/>
</dbReference>
<dbReference type="GO" id="GO:0009229">
    <property type="term" value="P:thiamine diphosphate biosynthetic process"/>
    <property type="evidence" value="ECO:0007669"/>
    <property type="project" value="InterPro"/>
</dbReference>
<dbReference type="OrthoDB" id="9804377at2"/>